<name>A0ABU7DYR0_9TELE</name>
<protein>
    <submittedName>
        <fullName evidence="1">Uncharacterized protein</fullName>
    </submittedName>
</protein>
<dbReference type="EMBL" id="JAHUTJ010041448">
    <property type="protein sequence ID" value="MED6280176.1"/>
    <property type="molecule type" value="Genomic_DNA"/>
</dbReference>
<keyword evidence="2" id="KW-1185">Reference proteome</keyword>
<evidence type="ECO:0000313" key="1">
    <source>
        <dbReference type="EMBL" id="MED6280176.1"/>
    </source>
</evidence>
<sequence>MAFLLAVSPALSHLFNPDSALRAGQHKLNSPLPPTPATPGLTDVLLKLETTSGSRLLQESSNKPCGAKLKTPIELHPFNPQQSVVQNKWNP</sequence>
<accession>A0ABU7DYR0</accession>
<gene>
    <name evidence="1" type="ORF">CHARACLAT_008084</name>
</gene>
<reference evidence="1 2" key="1">
    <citation type="submission" date="2021-06" db="EMBL/GenBank/DDBJ databases">
        <authorList>
            <person name="Palmer J.M."/>
        </authorList>
    </citation>
    <scope>NUCLEOTIDE SEQUENCE [LARGE SCALE GENOMIC DNA]</scope>
    <source>
        <strain evidence="1 2">CL_MEX2019</strain>
        <tissue evidence="1">Muscle</tissue>
    </source>
</reference>
<comment type="caution">
    <text evidence="1">The sequence shown here is derived from an EMBL/GenBank/DDBJ whole genome shotgun (WGS) entry which is preliminary data.</text>
</comment>
<evidence type="ECO:0000313" key="2">
    <source>
        <dbReference type="Proteomes" id="UP001352852"/>
    </source>
</evidence>
<dbReference type="Proteomes" id="UP001352852">
    <property type="component" value="Unassembled WGS sequence"/>
</dbReference>
<proteinExistence type="predicted"/>
<organism evidence="1 2">
    <name type="scientific">Characodon lateralis</name>
    <dbReference type="NCBI Taxonomy" id="208331"/>
    <lineage>
        <taxon>Eukaryota</taxon>
        <taxon>Metazoa</taxon>
        <taxon>Chordata</taxon>
        <taxon>Craniata</taxon>
        <taxon>Vertebrata</taxon>
        <taxon>Euteleostomi</taxon>
        <taxon>Actinopterygii</taxon>
        <taxon>Neopterygii</taxon>
        <taxon>Teleostei</taxon>
        <taxon>Neoteleostei</taxon>
        <taxon>Acanthomorphata</taxon>
        <taxon>Ovalentaria</taxon>
        <taxon>Atherinomorphae</taxon>
        <taxon>Cyprinodontiformes</taxon>
        <taxon>Goodeidae</taxon>
        <taxon>Characodon</taxon>
    </lineage>
</organism>